<keyword evidence="3" id="KW-1185">Reference proteome</keyword>
<accession>A0A4R2K2E1</accession>
<dbReference type="EMBL" id="SLWS01000001">
    <property type="protein sequence ID" value="TCO65887.1"/>
    <property type="molecule type" value="Genomic_DNA"/>
</dbReference>
<proteinExistence type="predicted"/>
<dbReference type="Proteomes" id="UP000295680">
    <property type="component" value="Unassembled WGS sequence"/>
</dbReference>
<feature type="domain" description="Metallo-beta-lactamase" evidence="1">
    <location>
        <begin position="25"/>
        <end position="210"/>
    </location>
</feature>
<name>A0A4R2K2E1_9PSEU</name>
<evidence type="ECO:0000313" key="2">
    <source>
        <dbReference type="EMBL" id="TCO65887.1"/>
    </source>
</evidence>
<protein>
    <submittedName>
        <fullName evidence="2">Cyclase</fullName>
    </submittedName>
</protein>
<dbReference type="InterPro" id="IPR036866">
    <property type="entry name" value="RibonucZ/Hydroxyglut_hydro"/>
</dbReference>
<dbReference type="RefSeq" id="WP_132112610.1">
    <property type="nucleotide sequence ID" value="NZ_SLWS01000001.1"/>
</dbReference>
<dbReference type="SUPFAM" id="SSF56281">
    <property type="entry name" value="Metallo-hydrolase/oxidoreductase"/>
    <property type="match status" value="1"/>
</dbReference>
<dbReference type="SMART" id="SM00849">
    <property type="entry name" value="Lactamase_B"/>
    <property type="match status" value="1"/>
</dbReference>
<dbReference type="PANTHER" id="PTHR42951:SF4">
    <property type="entry name" value="ACYL-COENZYME A THIOESTERASE MBLAC2"/>
    <property type="match status" value="1"/>
</dbReference>
<evidence type="ECO:0000313" key="3">
    <source>
        <dbReference type="Proteomes" id="UP000295680"/>
    </source>
</evidence>
<organism evidence="2 3">
    <name type="scientific">Actinocrispum wychmicini</name>
    <dbReference type="NCBI Taxonomy" id="1213861"/>
    <lineage>
        <taxon>Bacteria</taxon>
        <taxon>Bacillati</taxon>
        <taxon>Actinomycetota</taxon>
        <taxon>Actinomycetes</taxon>
        <taxon>Pseudonocardiales</taxon>
        <taxon>Pseudonocardiaceae</taxon>
        <taxon>Actinocrispum</taxon>
    </lineage>
</organism>
<evidence type="ECO:0000259" key="1">
    <source>
        <dbReference type="SMART" id="SM00849"/>
    </source>
</evidence>
<sequence length="305" mass="33253">MSEPGLREVVPGVHAWVQPDGSWWLNNAGAVHNGDDIVLIDTCATRRRTTLFLEAVAAATGNATIRTAVNTHLHGDHTYGNALLPASTTIVAHQNTRDGLLADFLLKNTPPIWSPTPNWEIDDIRPPTATLRDTMSLYAGTTEVQLHHPGYTAHTVGDVVAWLPQQQVLFTGDLVFHQVTPLVFMGSVDGARRSVEWLRSFPARSVVPGHGPLLTDETFNDVLDTHTRYYEFVQSTAATGIAQGRTPLDAAKDCDLGEFATLPDPERIVLNLHRAYADRTNTPMDLAAALTDAVTYNNGPLHCAL</sequence>
<dbReference type="InterPro" id="IPR001279">
    <property type="entry name" value="Metallo-B-lactamas"/>
</dbReference>
<dbReference type="Pfam" id="PF00753">
    <property type="entry name" value="Lactamase_B"/>
    <property type="match status" value="1"/>
</dbReference>
<dbReference type="AlphaFoldDB" id="A0A4R2K2E1"/>
<gene>
    <name evidence="2" type="ORF">EV192_1011679</name>
</gene>
<reference evidence="2 3" key="1">
    <citation type="submission" date="2019-03" db="EMBL/GenBank/DDBJ databases">
        <title>Genomic Encyclopedia of Type Strains, Phase IV (KMG-IV): sequencing the most valuable type-strain genomes for metagenomic binning, comparative biology and taxonomic classification.</title>
        <authorList>
            <person name="Goeker M."/>
        </authorList>
    </citation>
    <scope>NUCLEOTIDE SEQUENCE [LARGE SCALE GENOMIC DNA]</scope>
    <source>
        <strain evidence="2 3">DSM 45934</strain>
    </source>
</reference>
<dbReference type="OrthoDB" id="420651at2"/>
<dbReference type="PANTHER" id="PTHR42951">
    <property type="entry name" value="METALLO-BETA-LACTAMASE DOMAIN-CONTAINING"/>
    <property type="match status" value="1"/>
</dbReference>
<dbReference type="Gene3D" id="3.60.15.10">
    <property type="entry name" value="Ribonuclease Z/Hydroxyacylglutathione hydrolase-like"/>
    <property type="match status" value="1"/>
</dbReference>
<comment type="caution">
    <text evidence="2">The sequence shown here is derived from an EMBL/GenBank/DDBJ whole genome shotgun (WGS) entry which is preliminary data.</text>
</comment>
<dbReference type="CDD" id="cd16282">
    <property type="entry name" value="metallo-hydrolase-like_MBL-fold"/>
    <property type="match status" value="1"/>
</dbReference>
<dbReference type="InterPro" id="IPR050855">
    <property type="entry name" value="NDM-1-like"/>
</dbReference>